<feature type="non-terminal residue" evidence="1">
    <location>
        <position position="1"/>
    </location>
</feature>
<dbReference type="EMBL" id="JADNRY010000048">
    <property type="protein sequence ID" value="KAF9069638.1"/>
    <property type="molecule type" value="Genomic_DNA"/>
</dbReference>
<organism evidence="1 2">
    <name type="scientific">Rhodocollybia butyracea</name>
    <dbReference type="NCBI Taxonomy" id="206335"/>
    <lineage>
        <taxon>Eukaryota</taxon>
        <taxon>Fungi</taxon>
        <taxon>Dikarya</taxon>
        <taxon>Basidiomycota</taxon>
        <taxon>Agaricomycotina</taxon>
        <taxon>Agaricomycetes</taxon>
        <taxon>Agaricomycetidae</taxon>
        <taxon>Agaricales</taxon>
        <taxon>Marasmiineae</taxon>
        <taxon>Omphalotaceae</taxon>
        <taxon>Rhodocollybia</taxon>
    </lineage>
</organism>
<reference evidence="1" key="1">
    <citation type="submission" date="2020-11" db="EMBL/GenBank/DDBJ databases">
        <authorList>
            <consortium name="DOE Joint Genome Institute"/>
            <person name="Ahrendt S."/>
            <person name="Riley R."/>
            <person name="Andreopoulos W."/>
            <person name="Labutti K."/>
            <person name="Pangilinan J."/>
            <person name="Ruiz-Duenas F.J."/>
            <person name="Barrasa J.M."/>
            <person name="Sanchez-Garcia M."/>
            <person name="Camarero S."/>
            <person name="Miyauchi S."/>
            <person name="Serrano A."/>
            <person name="Linde D."/>
            <person name="Babiker R."/>
            <person name="Drula E."/>
            <person name="Ayuso-Fernandez I."/>
            <person name="Pacheco R."/>
            <person name="Padilla G."/>
            <person name="Ferreira P."/>
            <person name="Barriuso J."/>
            <person name="Kellner H."/>
            <person name="Castanera R."/>
            <person name="Alfaro M."/>
            <person name="Ramirez L."/>
            <person name="Pisabarro A.G."/>
            <person name="Kuo A."/>
            <person name="Tritt A."/>
            <person name="Lipzen A."/>
            <person name="He G."/>
            <person name="Yan M."/>
            <person name="Ng V."/>
            <person name="Cullen D."/>
            <person name="Martin F."/>
            <person name="Rosso M.-N."/>
            <person name="Henrissat B."/>
            <person name="Hibbett D."/>
            <person name="Martinez A.T."/>
            <person name="Grigoriev I.V."/>
        </authorList>
    </citation>
    <scope>NUCLEOTIDE SEQUENCE</scope>
    <source>
        <strain evidence="1">AH 40177</strain>
    </source>
</reference>
<proteinExistence type="predicted"/>
<dbReference type="AlphaFoldDB" id="A0A9P5PTB4"/>
<comment type="caution">
    <text evidence="1">The sequence shown here is derived from an EMBL/GenBank/DDBJ whole genome shotgun (WGS) entry which is preliminary data.</text>
</comment>
<dbReference type="OrthoDB" id="3266275at2759"/>
<name>A0A9P5PTB4_9AGAR</name>
<sequence length="71" mass="7754">LIHIITESSVIKKGLYPGPGANSSTKDGGGHPKTDFLFMVAETLWGEMSYWPTNKQLTSSVRGKICDKIKS</sequence>
<keyword evidence="2" id="KW-1185">Reference proteome</keyword>
<evidence type="ECO:0000313" key="1">
    <source>
        <dbReference type="EMBL" id="KAF9069638.1"/>
    </source>
</evidence>
<dbReference type="Proteomes" id="UP000772434">
    <property type="component" value="Unassembled WGS sequence"/>
</dbReference>
<protein>
    <submittedName>
        <fullName evidence="1">Uncharacterized protein</fullName>
    </submittedName>
</protein>
<gene>
    <name evidence="1" type="ORF">BDP27DRAFT_1222211</name>
</gene>
<accession>A0A9P5PTB4</accession>
<evidence type="ECO:0000313" key="2">
    <source>
        <dbReference type="Proteomes" id="UP000772434"/>
    </source>
</evidence>